<organism evidence="1 2">
    <name type="scientific">Sulfitobacter brevis</name>
    <dbReference type="NCBI Taxonomy" id="74348"/>
    <lineage>
        <taxon>Bacteria</taxon>
        <taxon>Pseudomonadati</taxon>
        <taxon>Pseudomonadota</taxon>
        <taxon>Alphaproteobacteria</taxon>
        <taxon>Rhodobacterales</taxon>
        <taxon>Roseobacteraceae</taxon>
        <taxon>Sulfitobacter</taxon>
    </lineage>
</organism>
<protein>
    <submittedName>
        <fullName evidence="1">Uncharacterized protein</fullName>
    </submittedName>
</protein>
<name>A0A1I1YS62_9RHOB</name>
<dbReference type="OrthoDB" id="4764643at2"/>
<dbReference type="AlphaFoldDB" id="A0A1I1YS62"/>
<evidence type="ECO:0000313" key="1">
    <source>
        <dbReference type="EMBL" id="SFE20820.1"/>
    </source>
</evidence>
<sequence length="148" mass="16856">MYSRDLLETQFLLSYLLDEPGRPEAWLSSDPKSSPEEYKPVVIRKYLDKRDGFVKRKREQSYKALSTLGAHPSPGGLELKRDGGRAIHGGPFKQRDTLEQCIQEAARVILPLCGILHKYCVSEIESGRSMASRLSLILQRTQLKYFNS</sequence>
<accession>A0A1I1YS62</accession>
<dbReference type="Proteomes" id="UP000198977">
    <property type="component" value="Unassembled WGS sequence"/>
</dbReference>
<proteinExistence type="predicted"/>
<reference evidence="1 2" key="1">
    <citation type="submission" date="2016-10" db="EMBL/GenBank/DDBJ databases">
        <authorList>
            <person name="de Groot N.N."/>
        </authorList>
    </citation>
    <scope>NUCLEOTIDE SEQUENCE [LARGE SCALE GENOMIC DNA]</scope>
    <source>
        <strain evidence="1 2">DSM 11443</strain>
    </source>
</reference>
<evidence type="ECO:0000313" key="2">
    <source>
        <dbReference type="Proteomes" id="UP000198977"/>
    </source>
</evidence>
<dbReference type="EMBL" id="FOMW01000005">
    <property type="protein sequence ID" value="SFE20820.1"/>
    <property type="molecule type" value="Genomic_DNA"/>
</dbReference>
<dbReference type="RefSeq" id="WP_093923550.1">
    <property type="nucleotide sequence ID" value="NZ_FOMW01000005.1"/>
</dbReference>
<keyword evidence="2" id="KW-1185">Reference proteome</keyword>
<gene>
    <name evidence="1" type="ORF">SAMN04488523_105317</name>
</gene>